<proteinExistence type="predicted"/>
<dbReference type="AlphaFoldDB" id="A0AAU8JV42"/>
<evidence type="ECO:0008006" key="3">
    <source>
        <dbReference type="Google" id="ProtNLM"/>
    </source>
</evidence>
<organism evidence="2">
    <name type="scientific">Kitasatospora camelliae</name>
    <dbReference type="NCBI Taxonomy" id="3156397"/>
    <lineage>
        <taxon>Bacteria</taxon>
        <taxon>Bacillati</taxon>
        <taxon>Actinomycetota</taxon>
        <taxon>Actinomycetes</taxon>
        <taxon>Kitasatosporales</taxon>
        <taxon>Streptomycetaceae</taxon>
        <taxon>Kitasatospora</taxon>
    </lineage>
</organism>
<accession>A0AAU8JV42</accession>
<protein>
    <recommendedName>
        <fullName evidence="3">SUKH superfamily protein</fullName>
    </recommendedName>
</protein>
<evidence type="ECO:0000256" key="1">
    <source>
        <dbReference type="SAM" id="MobiDB-lite"/>
    </source>
</evidence>
<gene>
    <name evidence="2" type="ORF">ABWK59_15380</name>
</gene>
<dbReference type="KEGG" id="kcm:ABWK59_15380"/>
<reference evidence="2" key="1">
    <citation type="submission" date="2024-06" db="EMBL/GenBank/DDBJ databases">
        <title>The genome sequences of Kitasatospora sp. strain HUAS MG31.</title>
        <authorList>
            <person name="Mo P."/>
        </authorList>
    </citation>
    <scope>NUCLEOTIDE SEQUENCE</scope>
    <source>
        <strain evidence="2">HUAS MG31</strain>
    </source>
</reference>
<evidence type="ECO:0000313" key="2">
    <source>
        <dbReference type="EMBL" id="XCM80205.1"/>
    </source>
</evidence>
<sequence>MPRPRARCEAAAVYSFAELVEPCADRPPCPVPVDWAVVEGWLGLRLPGDYKAIADAYGPVDVGGGGLSIEVPRIDGASGFEYAEFIRDSKSACRQSSRVHPPYRPPLFHPVPGGLLPWGRTSAGGDLFWDTSVSPDPDRWTVVLHRVLPRCAEISPWQAYDLTLTGFVEAVLLDRVPMPGGAYLGSLPMTVARLGLLDEVGWRTDCYRGHRGTFPDDHPLAVWPEPGGFLPFGSTIDADMLGWLTEGEPDAWPLIVWPRHAPQGPRLAGGLVDTLVAWLRGRDLGEAFPGLDPEDDPLEFAAFQPWDGSVPEPVATAPRAVDTPA</sequence>
<feature type="region of interest" description="Disordered" evidence="1">
    <location>
        <begin position="304"/>
        <end position="325"/>
    </location>
</feature>
<dbReference type="EMBL" id="CP159872">
    <property type="protein sequence ID" value="XCM80205.1"/>
    <property type="molecule type" value="Genomic_DNA"/>
</dbReference>
<dbReference type="RefSeq" id="WP_354641145.1">
    <property type="nucleotide sequence ID" value="NZ_CP159872.1"/>
</dbReference>
<name>A0AAU8JV42_9ACTN</name>